<feature type="transmembrane region" description="Helical" evidence="1">
    <location>
        <begin position="66"/>
        <end position="83"/>
    </location>
</feature>
<organism evidence="2 3">
    <name type="scientific">Thelohanellus kitauei</name>
    <name type="common">Myxosporean</name>
    <dbReference type="NCBI Taxonomy" id="669202"/>
    <lineage>
        <taxon>Eukaryota</taxon>
        <taxon>Metazoa</taxon>
        <taxon>Cnidaria</taxon>
        <taxon>Myxozoa</taxon>
        <taxon>Myxosporea</taxon>
        <taxon>Bivalvulida</taxon>
        <taxon>Platysporina</taxon>
        <taxon>Myxobolidae</taxon>
        <taxon>Thelohanellus</taxon>
    </lineage>
</organism>
<keyword evidence="1" id="KW-0472">Membrane</keyword>
<accession>A0A0C2N356</accession>
<protein>
    <submittedName>
        <fullName evidence="2">Uncharacterized protein</fullName>
    </submittedName>
</protein>
<dbReference type="AlphaFoldDB" id="A0A0C2N356"/>
<gene>
    <name evidence="2" type="ORF">RF11_02537</name>
</gene>
<reference evidence="2 3" key="1">
    <citation type="journal article" date="2014" name="Genome Biol. Evol.">
        <title>The genome of the myxosporean Thelohanellus kitauei shows adaptations to nutrient acquisition within its fish host.</title>
        <authorList>
            <person name="Yang Y."/>
            <person name="Xiong J."/>
            <person name="Zhou Z."/>
            <person name="Huo F."/>
            <person name="Miao W."/>
            <person name="Ran C."/>
            <person name="Liu Y."/>
            <person name="Zhang J."/>
            <person name="Feng J."/>
            <person name="Wang M."/>
            <person name="Wang M."/>
            <person name="Wang L."/>
            <person name="Yao B."/>
        </authorList>
    </citation>
    <scope>NUCLEOTIDE SEQUENCE [LARGE SCALE GENOMIC DNA]</scope>
    <source>
        <strain evidence="2">Wuqing</strain>
    </source>
</reference>
<keyword evidence="3" id="KW-1185">Reference proteome</keyword>
<sequence length="103" mass="12148">MPNSLPQIDGSTVGRNENFENSQFQILFGGFFLVLLVGHSSNNIFYSDLNCQEESSVTKTPDFFNFWAWEILLIFDYLFTIRMKVLFHMLKNEFCVNFIFRKV</sequence>
<keyword evidence="1" id="KW-1133">Transmembrane helix</keyword>
<name>A0A0C2N356_THEKT</name>
<evidence type="ECO:0000313" key="3">
    <source>
        <dbReference type="Proteomes" id="UP000031668"/>
    </source>
</evidence>
<comment type="caution">
    <text evidence="2">The sequence shown here is derived from an EMBL/GenBank/DDBJ whole genome shotgun (WGS) entry which is preliminary data.</text>
</comment>
<evidence type="ECO:0000256" key="1">
    <source>
        <dbReference type="SAM" id="Phobius"/>
    </source>
</evidence>
<proteinExistence type="predicted"/>
<dbReference type="Proteomes" id="UP000031668">
    <property type="component" value="Unassembled WGS sequence"/>
</dbReference>
<feature type="transmembrane region" description="Helical" evidence="1">
    <location>
        <begin position="24"/>
        <end position="46"/>
    </location>
</feature>
<dbReference type="EMBL" id="JWZT01001964">
    <property type="protein sequence ID" value="KII70775.1"/>
    <property type="molecule type" value="Genomic_DNA"/>
</dbReference>
<keyword evidence="1" id="KW-0812">Transmembrane</keyword>
<evidence type="ECO:0000313" key="2">
    <source>
        <dbReference type="EMBL" id="KII70775.1"/>
    </source>
</evidence>